<dbReference type="OrthoDB" id="3182597at2"/>
<dbReference type="EMBL" id="CP034248">
    <property type="protein sequence ID" value="AZK45298.1"/>
    <property type="molecule type" value="Genomic_DNA"/>
</dbReference>
<keyword evidence="1" id="KW-1133">Transmembrane helix</keyword>
<reference evidence="2 3" key="1">
    <citation type="submission" date="2018-11" db="EMBL/GenBank/DDBJ databases">
        <title>Genome sequencing of Paenibacillus lentus DSM25539(T).</title>
        <authorList>
            <person name="Kook J.-K."/>
            <person name="Park S.-N."/>
            <person name="Lim Y.K."/>
        </authorList>
    </citation>
    <scope>NUCLEOTIDE SEQUENCE [LARGE SCALE GENOMIC DNA]</scope>
    <source>
        <strain evidence="2 3">DSM 25539</strain>
    </source>
</reference>
<dbReference type="RefSeq" id="WP_125081417.1">
    <property type="nucleotide sequence ID" value="NZ_CP034248.1"/>
</dbReference>
<dbReference type="PANTHER" id="PTHR37826:SF3">
    <property type="entry name" value="J DOMAIN-CONTAINING PROTEIN"/>
    <property type="match status" value="1"/>
</dbReference>
<protein>
    <submittedName>
        <fullName evidence="2">TFIIB-type zinc ribbon-containing protein</fullName>
    </submittedName>
</protein>
<organism evidence="2 3">
    <name type="scientific">Paenibacillus lentus</name>
    <dbReference type="NCBI Taxonomy" id="1338368"/>
    <lineage>
        <taxon>Bacteria</taxon>
        <taxon>Bacillati</taxon>
        <taxon>Bacillota</taxon>
        <taxon>Bacilli</taxon>
        <taxon>Bacillales</taxon>
        <taxon>Paenibacillaceae</taxon>
        <taxon>Paenibacillus</taxon>
    </lineage>
</organism>
<evidence type="ECO:0000313" key="2">
    <source>
        <dbReference type="EMBL" id="AZK45298.1"/>
    </source>
</evidence>
<dbReference type="PANTHER" id="PTHR37826">
    <property type="entry name" value="FLOTILLIN BAND_7_5 DOMAIN PROTEIN"/>
    <property type="match status" value="1"/>
</dbReference>
<sequence>MPVIDYKCPNCGSGMVFNGRTGALTCQGCGRQDNIEQIPDPLEQRLFSEETGKGYQCNSCGAAITADEVTTATLCSFCGSAVVLGDRLTGELAPAKVLPFLISKEEAMETFRKWCRNGLLTPGGFMTADRVKGITGVYVPFWLYELHNRVEVHGQATKVRTYTRGDYQYTETQHFAIYRKLRLNYVNLPIDASHKMNDELMDKLEPFPYERMKGFKSPYLAGYIADKYSYDDRELLPRAKEKIRGFIEASISSAVSGYTSVSFTNKDIDTTLKQADYCLIPVWMVKYDYNQKEYVFAMNGQTGKVVGKPPLSKGKITAWFAGVAGATLLILKLISWIMGGGFL</sequence>
<evidence type="ECO:0000313" key="3">
    <source>
        <dbReference type="Proteomes" id="UP000273145"/>
    </source>
</evidence>
<accession>A0A3Q8S3Q1</accession>
<name>A0A3Q8S3Q1_9BACL</name>
<dbReference type="KEGG" id="plen:EIM92_03020"/>
<dbReference type="Gene3D" id="2.20.28.30">
    <property type="entry name" value="RNA polymerase ii, chain L"/>
    <property type="match status" value="1"/>
</dbReference>
<evidence type="ECO:0000256" key="1">
    <source>
        <dbReference type="SAM" id="Phobius"/>
    </source>
</evidence>
<feature type="transmembrane region" description="Helical" evidence="1">
    <location>
        <begin position="318"/>
        <end position="338"/>
    </location>
</feature>
<proteinExistence type="predicted"/>
<keyword evidence="3" id="KW-1185">Reference proteome</keyword>
<dbReference type="AlphaFoldDB" id="A0A3Q8S3Q1"/>
<keyword evidence="1" id="KW-0472">Membrane</keyword>
<dbReference type="Proteomes" id="UP000273145">
    <property type="component" value="Chromosome"/>
</dbReference>
<gene>
    <name evidence="2" type="ORF">EIM92_03020</name>
</gene>
<keyword evidence="1" id="KW-0812">Transmembrane</keyword>